<dbReference type="GO" id="GO:0003964">
    <property type="term" value="F:RNA-directed DNA polymerase activity"/>
    <property type="evidence" value="ECO:0007669"/>
    <property type="project" value="UniProtKB-KW"/>
</dbReference>
<protein>
    <submittedName>
        <fullName evidence="1">RNA-directed DNA polymerase from mobile element jockey</fullName>
    </submittedName>
</protein>
<evidence type="ECO:0000313" key="2">
    <source>
        <dbReference type="Proteomes" id="UP001174136"/>
    </source>
</evidence>
<dbReference type="EMBL" id="JAOPHQ010002560">
    <property type="protein sequence ID" value="KAK0146750.1"/>
    <property type="molecule type" value="Genomic_DNA"/>
</dbReference>
<dbReference type="Proteomes" id="UP001174136">
    <property type="component" value="Unassembled WGS sequence"/>
</dbReference>
<sequence length="311" mass="35904">MCVGPDGQSTLALIKMLKRKKPEKKVRNFQPDWTDCVRGKSWECDLSVIGSQGKKGSRPLLYTNECRASTSTHTFFKYADDTAIVGYLNPDGSVLTSFEEEVSNFTKWCRDNFLAVNANKTKEMVIDFRRHKSEIPNSTVNDKTIERVSSYKYLGIEIDDKLKFEICTTSKVNKLQQRMFFLRKLNYFQVDCTILELFYKTVLQSVLSFGLVCVFGNMRKGNQDKLQRLLKTASKIIGCSQTSVTQLWADLVVDKAERILRDPTHPLYRKFQLSNRGSSRLLQRSIKTKRFSLSFVPSAIRLFNERHRSRS</sequence>
<keyword evidence="2" id="KW-1185">Reference proteome</keyword>
<keyword evidence="1" id="KW-0695">RNA-directed DNA polymerase</keyword>
<gene>
    <name evidence="1" type="primary">pol_23</name>
    <name evidence="1" type="ORF">N1851_013957</name>
</gene>
<dbReference type="AlphaFoldDB" id="A0AA47P388"/>
<name>A0AA47P388_MERPO</name>
<organism evidence="1 2">
    <name type="scientific">Merluccius polli</name>
    <name type="common">Benguela hake</name>
    <name type="synonym">Merluccius cadenati</name>
    <dbReference type="NCBI Taxonomy" id="89951"/>
    <lineage>
        <taxon>Eukaryota</taxon>
        <taxon>Metazoa</taxon>
        <taxon>Chordata</taxon>
        <taxon>Craniata</taxon>
        <taxon>Vertebrata</taxon>
        <taxon>Euteleostomi</taxon>
        <taxon>Actinopterygii</taxon>
        <taxon>Neopterygii</taxon>
        <taxon>Teleostei</taxon>
        <taxon>Neoteleostei</taxon>
        <taxon>Acanthomorphata</taxon>
        <taxon>Zeiogadaria</taxon>
        <taxon>Gadariae</taxon>
        <taxon>Gadiformes</taxon>
        <taxon>Gadoidei</taxon>
        <taxon>Merlucciidae</taxon>
        <taxon>Merluccius</taxon>
    </lineage>
</organism>
<keyword evidence="1" id="KW-0808">Transferase</keyword>
<keyword evidence="1" id="KW-0548">Nucleotidyltransferase</keyword>
<evidence type="ECO:0000313" key="1">
    <source>
        <dbReference type="EMBL" id="KAK0146750.1"/>
    </source>
</evidence>
<accession>A0AA47P388</accession>
<dbReference type="PANTHER" id="PTHR33332">
    <property type="entry name" value="REVERSE TRANSCRIPTASE DOMAIN-CONTAINING PROTEIN"/>
    <property type="match status" value="1"/>
</dbReference>
<proteinExistence type="predicted"/>
<reference evidence="1" key="1">
    <citation type="journal article" date="2023" name="Front. Mar. Sci.">
        <title>A new Merluccius polli reference genome to investigate the effects of global change in West African waters.</title>
        <authorList>
            <person name="Mateo J.L."/>
            <person name="Blanco-Fernandez C."/>
            <person name="Garcia-Vazquez E."/>
            <person name="Machado-Schiaffino G."/>
        </authorList>
    </citation>
    <scope>NUCLEOTIDE SEQUENCE</scope>
    <source>
        <strain evidence="1">C29</strain>
        <tissue evidence="1">Fin</tissue>
    </source>
</reference>
<comment type="caution">
    <text evidence="1">The sequence shown here is derived from an EMBL/GenBank/DDBJ whole genome shotgun (WGS) entry which is preliminary data.</text>
</comment>